<dbReference type="HAMAP" id="MF_01114">
    <property type="entry name" value="RecX"/>
    <property type="match status" value="1"/>
</dbReference>
<dbReference type="Gene3D" id="1.10.10.10">
    <property type="entry name" value="Winged helix-like DNA-binding domain superfamily/Winged helix DNA-binding domain"/>
    <property type="match status" value="3"/>
</dbReference>
<evidence type="ECO:0000259" key="7">
    <source>
        <dbReference type="Pfam" id="PF02631"/>
    </source>
</evidence>
<dbReference type="EMBL" id="AVPT01000035">
    <property type="protein sequence ID" value="KGM53748.1"/>
    <property type="molecule type" value="Genomic_DNA"/>
</dbReference>
<evidence type="ECO:0000256" key="6">
    <source>
        <dbReference type="SAM" id="MobiDB-lite"/>
    </source>
</evidence>
<dbReference type="STRING" id="913325.N799_09000"/>
<dbReference type="InterPro" id="IPR053924">
    <property type="entry name" value="RecX_HTH_2nd"/>
</dbReference>
<dbReference type="Pfam" id="PF21981">
    <property type="entry name" value="RecX_HTH3"/>
    <property type="match status" value="1"/>
</dbReference>
<evidence type="ECO:0000256" key="5">
    <source>
        <dbReference type="HAMAP-Rule" id="MF_01114"/>
    </source>
</evidence>
<dbReference type="Proteomes" id="UP000029989">
    <property type="component" value="Unassembled WGS sequence"/>
</dbReference>
<dbReference type="PANTHER" id="PTHR33602">
    <property type="entry name" value="REGULATORY PROTEIN RECX FAMILY PROTEIN"/>
    <property type="match status" value="1"/>
</dbReference>
<dbReference type="GO" id="GO:0006282">
    <property type="term" value="P:regulation of DNA repair"/>
    <property type="evidence" value="ECO:0007669"/>
    <property type="project" value="UniProtKB-UniRule"/>
</dbReference>
<reference evidence="10 11" key="1">
    <citation type="journal article" date="2015" name="Stand. Genomic Sci.">
        <title>Genomic information of the arsenic-resistant bacterium Lysobacter arseniciresistens type strain ZS79(T) and comparison of Lysobacter draft genomes.</title>
        <authorList>
            <person name="Liu L."/>
            <person name="Zhang S."/>
            <person name="Luo M."/>
            <person name="Wang G."/>
        </authorList>
    </citation>
    <scope>NUCLEOTIDE SEQUENCE [LARGE SCALE GENOMIC DNA]</scope>
    <source>
        <strain evidence="10 11">ZS79</strain>
    </source>
</reference>
<feature type="domain" description="RecX first three-helical" evidence="9">
    <location>
        <begin position="22"/>
        <end position="59"/>
    </location>
</feature>
<sequence length="163" mass="18017">MFGPDPATPGRRRKRQPASTTQRALGLLVRREHSRKELTRKLVTRGLDADEVEAAVDKLAAAGWQDDTRFAEGLVRNRANAGYGPIHIRAELGTHGLDSDAVAAAMESFEGDWLDNARDLVRRRYGDGVPDDLALRRKAADLLMRRGFPGDIVRAATLFDPDD</sequence>
<evidence type="ECO:0000256" key="4">
    <source>
        <dbReference type="ARBA" id="ARBA00022490"/>
    </source>
</evidence>
<evidence type="ECO:0000259" key="9">
    <source>
        <dbReference type="Pfam" id="PF21982"/>
    </source>
</evidence>
<dbReference type="PANTHER" id="PTHR33602:SF1">
    <property type="entry name" value="REGULATORY PROTEIN RECX FAMILY PROTEIN"/>
    <property type="match status" value="1"/>
</dbReference>
<feature type="domain" description="RecX third three-helical" evidence="8">
    <location>
        <begin position="112"/>
        <end position="156"/>
    </location>
</feature>
<evidence type="ECO:0000256" key="2">
    <source>
        <dbReference type="ARBA" id="ARBA00009695"/>
    </source>
</evidence>
<evidence type="ECO:0000313" key="11">
    <source>
        <dbReference type="Proteomes" id="UP000029989"/>
    </source>
</evidence>
<organism evidence="10 11">
    <name type="scientific">Lysobacter arseniciresistens ZS79</name>
    <dbReference type="NCBI Taxonomy" id="913325"/>
    <lineage>
        <taxon>Bacteria</taxon>
        <taxon>Pseudomonadati</taxon>
        <taxon>Pseudomonadota</taxon>
        <taxon>Gammaproteobacteria</taxon>
        <taxon>Lysobacterales</taxon>
        <taxon>Lysobacteraceae</taxon>
        <taxon>Novilysobacter</taxon>
    </lineage>
</organism>
<name>A0A0A0EUE2_9GAMM</name>
<feature type="region of interest" description="Disordered" evidence="6">
    <location>
        <begin position="1"/>
        <end position="22"/>
    </location>
</feature>
<gene>
    <name evidence="5" type="primary">recX</name>
    <name evidence="10" type="ORF">N799_09000</name>
</gene>
<dbReference type="InterPro" id="IPR053925">
    <property type="entry name" value="RecX_HTH_3rd"/>
</dbReference>
<dbReference type="Pfam" id="PF02631">
    <property type="entry name" value="RecX_HTH2"/>
    <property type="match status" value="1"/>
</dbReference>
<dbReference type="InterPro" id="IPR003783">
    <property type="entry name" value="Regulatory_RecX"/>
</dbReference>
<comment type="function">
    <text evidence="5">Modulates RecA activity.</text>
</comment>
<comment type="subcellular location">
    <subcellularLocation>
        <location evidence="1 5">Cytoplasm</location>
    </subcellularLocation>
</comment>
<feature type="domain" description="RecX second three-helical" evidence="7">
    <location>
        <begin position="66"/>
        <end position="106"/>
    </location>
</feature>
<dbReference type="AlphaFoldDB" id="A0A0A0EUE2"/>
<evidence type="ECO:0000256" key="3">
    <source>
        <dbReference type="ARBA" id="ARBA00018111"/>
    </source>
</evidence>
<dbReference type="Pfam" id="PF21982">
    <property type="entry name" value="RecX_HTH1"/>
    <property type="match status" value="1"/>
</dbReference>
<comment type="caution">
    <text evidence="10">The sequence shown here is derived from an EMBL/GenBank/DDBJ whole genome shotgun (WGS) entry which is preliminary data.</text>
</comment>
<accession>A0A0A0EUE2</accession>
<comment type="similarity">
    <text evidence="2 5">Belongs to the RecX family.</text>
</comment>
<dbReference type="InterPro" id="IPR036388">
    <property type="entry name" value="WH-like_DNA-bd_sf"/>
</dbReference>
<dbReference type="InterPro" id="IPR053926">
    <property type="entry name" value="RecX_HTH_1st"/>
</dbReference>
<evidence type="ECO:0000256" key="1">
    <source>
        <dbReference type="ARBA" id="ARBA00004496"/>
    </source>
</evidence>
<evidence type="ECO:0000313" key="10">
    <source>
        <dbReference type="EMBL" id="KGM53748.1"/>
    </source>
</evidence>
<dbReference type="eggNOG" id="COG2137">
    <property type="taxonomic scope" value="Bacteria"/>
</dbReference>
<keyword evidence="4 5" id="KW-0963">Cytoplasm</keyword>
<dbReference type="GO" id="GO:0005737">
    <property type="term" value="C:cytoplasm"/>
    <property type="evidence" value="ECO:0007669"/>
    <property type="project" value="UniProtKB-SubCell"/>
</dbReference>
<evidence type="ECO:0000259" key="8">
    <source>
        <dbReference type="Pfam" id="PF21981"/>
    </source>
</evidence>
<proteinExistence type="inferred from homology"/>
<protein>
    <recommendedName>
        <fullName evidence="3 5">Regulatory protein RecX</fullName>
    </recommendedName>
</protein>
<keyword evidence="11" id="KW-1185">Reference proteome</keyword>
<dbReference type="NCBIfam" id="NF001054">
    <property type="entry name" value="PRK00117.2-1"/>
    <property type="match status" value="1"/>
</dbReference>